<dbReference type="SUPFAM" id="SSF50800">
    <property type="entry name" value="PK beta-barrel domain-like"/>
    <property type="match status" value="1"/>
</dbReference>
<dbReference type="InterPro" id="IPR001697">
    <property type="entry name" value="Pyr_Knase"/>
</dbReference>
<dbReference type="InterPro" id="IPR011037">
    <property type="entry name" value="Pyrv_Knase-like_insert_dom_sf"/>
</dbReference>
<accession>A0A1R3X916</accession>
<dbReference type="GO" id="GO:0000287">
    <property type="term" value="F:magnesium ion binding"/>
    <property type="evidence" value="ECO:0007669"/>
    <property type="project" value="UniProtKB-UniRule"/>
</dbReference>
<dbReference type="NCBIfam" id="NF004886">
    <property type="entry name" value="PRK06247.1"/>
    <property type="match status" value="1"/>
</dbReference>
<comment type="similarity">
    <text evidence="2 13">Belongs to the pyruvate kinase family.</text>
</comment>
<evidence type="ECO:0000256" key="11">
    <source>
        <dbReference type="ARBA" id="ARBA00023317"/>
    </source>
</evidence>
<dbReference type="OrthoDB" id="9812123at2"/>
<evidence type="ECO:0000313" key="17">
    <source>
        <dbReference type="Proteomes" id="UP000186997"/>
    </source>
</evidence>
<dbReference type="AlphaFoldDB" id="A0A1R3X916"/>
<name>A0A1R3X916_9RHOB</name>
<dbReference type="GO" id="GO:0005524">
    <property type="term" value="F:ATP binding"/>
    <property type="evidence" value="ECO:0007669"/>
    <property type="project" value="UniProtKB-KW"/>
</dbReference>
<evidence type="ECO:0000256" key="3">
    <source>
        <dbReference type="ARBA" id="ARBA00012142"/>
    </source>
</evidence>
<comment type="pathway">
    <text evidence="1 13">Carbohydrate degradation; glycolysis; pyruvate from D-glyceraldehyde 3-phosphate: step 5/5.</text>
</comment>
<dbReference type="Gene3D" id="3.40.1380.20">
    <property type="entry name" value="Pyruvate kinase, C-terminal domain"/>
    <property type="match status" value="1"/>
</dbReference>
<evidence type="ECO:0000256" key="5">
    <source>
        <dbReference type="ARBA" id="ARBA00022723"/>
    </source>
</evidence>
<dbReference type="RefSeq" id="WP_055297194.1">
    <property type="nucleotide sequence ID" value="NZ_FTPR01000001.1"/>
</dbReference>
<evidence type="ECO:0000256" key="8">
    <source>
        <dbReference type="ARBA" id="ARBA00022840"/>
    </source>
</evidence>
<evidence type="ECO:0000259" key="15">
    <source>
        <dbReference type="Pfam" id="PF02887"/>
    </source>
</evidence>
<evidence type="ECO:0000256" key="4">
    <source>
        <dbReference type="ARBA" id="ARBA00022679"/>
    </source>
</evidence>
<evidence type="ECO:0000313" key="16">
    <source>
        <dbReference type="EMBL" id="SIT86049.1"/>
    </source>
</evidence>
<dbReference type="InterPro" id="IPR040442">
    <property type="entry name" value="Pyrv_kinase-like_dom_sf"/>
</dbReference>
<keyword evidence="7 13" id="KW-0418">Kinase</keyword>
<evidence type="ECO:0000256" key="10">
    <source>
        <dbReference type="ARBA" id="ARBA00023152"/>
    </source>
</evidence>
<keyword evidence="9 13" id="KW-0460">Magnesium</keyword>
<evidence type="ECO:0000256" key="7">
    <source>
        <dbReference type="ARBA" id="ARBA00022777"/>
    </source>
</evidence>
<gene>
    <name evidence="16" type="ORF">SAMN05421665_2208</name>
</gene>
<sequence length="481" mass="51624">MRRHRNVKIVATLGPASNDYEMIRALHEAGADVFRLNMSHGDHAEIKARHAIIRQVEKDLDSPIAILADLQGPKLRVGVFANGEEELVPGADFRLDLDDAEGDVHRVKLPHKEIFDALEPGAHLLVNDGKIKLRVKDCGATFANCEVIVGGTISNRKGVNVPDVILPLAALSEKDRKDLEFVCDLGVDWLALSFVQRPADVEEARALAKGRAAILSKIEKPNAVKVFDSILAVSDGIMVARGDLGVELPVQNVPPIQKQLVRKCRAAAKPVIVATQMLESMIDSPMPTRAEVSDVATAIYEGADAIMLSAESAAGSFPIEAVTTMSNVAAEVEADPTYTEIIEASRKSDGKTVADGIVSAAREIAETTDVKAICCFSQSGTTALLVSRERPRVPIIALTNHITTARRLCLSWGTNCVLSGQVDRFKDAVIAAVRAAKAQNLAGEDDMVVVTAGVPFNTPGSTNILRVAPCAERLIYAVEQE</sequence>
<protein>
    <recommendedName>
        <fullName evidence="3 12">Pyruvate kinase</fullName>
        <ecNumber evidence="3 12">2.7.1.40</ecNumber>
    </recommendedName>
</protein>
<keyword evidence="10 13" id="KW-0324">Glycolysis</keyword>
<dbReference type="FunFam" id="2.40.33.10:FF:000001">
    <property type="entry name" value="Pyruvate kinase"/>
    <property type="match status" value="1"/>
</dbReference>
<dbReference type="SUPFAM" id="SSF51621">
    <property type="entry name" value="Phosphoenolpyruvate/pyruvate domain"/>
    <property type="match status" value="1"/>
</dbReference>
<evidence type="ECO:0000259" key="14">
    <source>
        <dbReference type="Pfam" id="PF00224"/>
    </source>
</evidence>
<evidence type="ECO:0000256" key="12">
    <source>
        <dbReference type="NCBIfam" id="TIGR01064"/>
    </source>
</evidence>
<dbReference type="InterPro" id="IPR036918">
    <property type="entry name" value="Pyrv_Knase_C_sf"/>
</dbReference>
<keyword evidence="6" id="KW-0547">Nucleotide-binding</keyword>
<dbReference type="InterPro" id="IPR015793">
    <property type="entry name" value="Pyrv_Knase_brl"/>
</dbReference>
<evidence type="ECO:0000256" key="13">
    <source>
        <dbReference type="RuleBase" id="RU000504"/>
    </source>
</evidence>
<dbReference type="GO" id="GO:0004743">
    <property type="term" value="F:pyruvate kinase activity"/>
    <property type="evidence" value="ECO:0007669"/>
    <property type="project" value="UniProtKB-UniRule"/>
</dbReference>
<dbReference type="GO" id="GO:0016301">
    <property type="term" value="F:kinase activity"/>
    <property type="evidence" value="ECO:0007669"/>
    <property type="project" value="UniProtKB-KW"/>
</dbReference>
<dbReference type="PRINTS" id="PR01050">
    <property type="entry name" value="PYRUVTKNASE"/>
</dbReference>
<proteinExistence type="inferred from homology"/>
<dbReference type="InterPro" id="IPR015795">
    <property type="entry name" value="Pyrv_Knase_C"/>
</dbReference>
<dbReference type="EC" id="2.7.1.40" evidence="3 12"/>
<evidence type="ECO:0000256" key="9">
    <source>
        <dbReference type="ARBA" id="ARBA00022842"/>
    </source>
</evidence>
<evidence type="ECO:0000256" key="6">
    <source>
        <dbReference type="ARBA" id="ARBA00022741"/>
    </source>
</evidence>
<dbReference type="EMBL" id="FTPR01000001">
    <property type="protein sequence ID" value="SIT86049.1"/>
    <property type="molecule type" value="Genomic_DNA"/>
</dbReference>
<feature type="domain" description="Pyruvate kinase C-terminal" evidence="15">
    <location>
        <begin position="356"/>
        <end position="467"/>
    </location>
</feature>
<keyword evidence="17" id="KW-1185">Reference proteome</keyword>
<dbReference type="NCBIfam" id="NF004978">
    <property type="entry name" value="PRK06354.1"/>
    <property type="match status" value="1"/>
</dbReference>
<comment type="catalytic activity">
    <reaction evidence="13">
        <text>pyruvate + ATP = phosphoenolpyruvate + ADP + H(+)</text>
        <dbReference type="Rhea" id="RHEA:18157"/>
        <dbReference type="ChEBI" id="CHEBI:15361"/>
        <dbReference type="ChEBI" id="CHEBI:15378"/>
        <dbReference type="ChEBI" id="CHEBI:30616"/>
        <dbReference type="ChEBI" id="CHEBI:58702"/>
        <dbReference type="ChEBI" id="CHEBI:456216"/>
        <dbReference type="EC" id="2.7.1.40"/>
    </reaction>
</comment>
<dbReference type="Pfam" id="PF02887">
    <property type="entry name" value="PK_C"/>
    <property type="match status" value="1"/>
</dbReference>
<dbReference type="GO" id="GO:0030955">
    <property type="term" value="F:potassium ion binding"/>
    <property type="evidence" value="ECO:0007669"/>
    <property type="project" value="UniProtKB-UniRule"/>
</dbReference>
<feature type="domain" description="Pyruvate kinase barrel" evidence="14">
    <location>
        <begin position="5"/>
        <end position="322"/>
    </location>
</feature>
<keyword evidence="4 13" id="KW-0808">Transferase</keyword>
<dbReference type="Proteomes" id="UP000186997">
    <property type="component" value="Unassembled WGS sequence"/>
</dbReference>
<dbReference type="PANTHER" id="PTHR11817">
    <property type="entry name" value="PYRUVATE KINASE"/>
    <property type="match status" value="1"/>
</dbReference>
<organism evidence="16 17">
    <name type="scientific">Yoonia rosea</name>
    <dbReference type="NCBI Taxonomy" id="287098"/>
    <lineage>
        <taxon>Bacteria</taxon>
        <taxon>Pseudomonadati</taxon>
        <taxon>Pseudomonadota</taxon>
        <taxon>Alphaproteobacteria</taxon>
        <taxon>Rhodobacterales</taxon>
        <taxon>Paracoccaceae</taxon>
        <taxon>Yoonia</taxon>
    </lineage>
</organism>
<dbReference type="STRING" id="287098.SAMN05421665_2208"/>
<dbReference type="Gene3D" id="2.40.33.10">
    <property type="entry name" value="PK beta-barrel domain-like"/>
    <property type="match status" value="1"/>
</dbReference>
<evidence type="ECO:0000256" key="2">
    <source>
        <dbReference type="ARBA" id="ARBA00008663"/>
    </source>
</evidence>
<dbReference type="InterPro" id="IPR015813">
    <property type="entry name" value="Pyrv/PenolPyrv_kinase-like_dom"/>
</dbReference>
<dbReference type="NCBIfam" id="NF004491">
    <property type="entry name" value="PRK05826.1"/>
    <property type="match status" value="1"/>
</dbReference>
<evidence type="ECO:0000256" key="1">
    <source>
        <dbReference type="ARBA" id="ARBA00004997"/>
    </source>
</evidence>
<dbReference type="SUPFAM" id="SSF52935">
    <property type="entry name" value="PK C-terminal domain-like"/>
    <property type="match status" value="1"/>
</dbReference>
<dbReference type="Gene3D" id="3.20.20.60">
    <property type="entry name" value="Phosphoenolpyruvate-binding domains"/>
    <property type="match status" value="1"/>
</dbReference>
<dbReference type="NCBIfam" id="TIGR01064">
    <property type="entry name" value="pyruv_kin"/>
    <property type="match status" value="1"/>
</dbReference>
<dbReference type="InterPro" id="IPR015806">
    <property type="entry name" value="Pyrv_Knase_insert_dom_sf"/>
</dbReference>
<keyword evidence="5" id="KW-0479">Metal-binding</keyword>
<keyword evidence="11 16" id="KW-0670">Pyruvate</keyword>
<dbReference type="Pfam" id="PF00224">
    <property type="entry name" value="PK"/>
    <property type="match status" value="1"/>
</dbReference>
<reference evidence="17" key="1">
    <citation type="submission" date="2017-01" db="EMBL/GenBank/DDBJ databases">
        <authorList>
            <person name="Varghese N."/>
            <person name="Submissions S."/>
        </authorList>
    </citation>
    <scope>NUCLEOTIDE SEQUENCE [LARGE SCALE GENOMIC DNA]</scope>
    <source>
        <strain evidence="17">DSM 29591</strain>
    </source>
</reference>
<keyword evidence="8" id="KW-0067">ATP-binding</keyword>
<dbReference type="UniPathway" id="UPA00109">
    <property type="reaction ID" value="UER00188"/>
</dbReference>